<evidence type="ECO:0000313" key="3">
    <source>
        <dbReference type="Proteomes" id="UP000198748"/>
    </source>
</evidence>
<dbReference type="InterPro" id="IPR002798">
    <property type="entry name" value="SpoIIM-like"/>
</dbReference>
<feature type="transmembrane region" description="Helical" evidence="1">
    <location>
        <begin position="50"/>
        <end position="69"/>
    </location>
</feature>
<sequence length="173" mass="19080">MKTKEYSGYLATGAYVAGLVLGVLVKFDIALDMSGKFQASFNSIYSQNKLVLFWDILVNNIFVAVFNIFGALSFGAVSVINTLYNGVILGYTISSLHKYYPLGDILKHTLPHSIEIVATVLSCKLGIELGALLYQRYFAKVNKEIDGRYYARALGVVMLIIVLSSGLEVAFMR</sequence>
<reference evidence="3" key="1">
    <citation type="submission" date="2016-10" db="EMBL/GenBank/DDBJ databases">
        <authorList>
            <person name="Varghese N."/>
            <person name="Submissions S."/>
        </authorList>
    </citation>
    <scope>NUCLEOTIDE SEQUENCE [LARGE SCALE GENOMIC DNA]</scope>
    <source>
        <strain evidence="3">DSM 25329</strain>
    </source>
</reference>
<dbReference type="STRING" id="659014.SAMN04487996_11786"/>
<protein>
    <submittedName>
        <fullName evidence="2">Uncharacterized membrane protein SpoIIM, required for sporulation</fullName>
    </submittedName>
</protein>
<keyword evidence="1" id="KW-1133">Transmembrane helix</keyword>
<dbReference type="Pfam" id="PF01944">
    <property type="entry name" value="SpoIIM"/>
    <property type="match status" value="1"/>
</dbReference>
<keyword evidence="1" id="KW-0472">Membrane</keyword>
<dbReference type="Proteomes" id="UP000198748">
    <property type="component" value="Unassembled WGS sequence"/>
</dbReference>
<dbReference type="AlphaFoldDB" id="A0A1G7T4Z4"/>
<feature type="transmembrane region" description="Helical" evidence="1">
    <location>
        <begin position="149"/>
        <end position="171"/>
    </location>
</feature>
<proteinExistence type="predicted"/>
<evidence type="ECO:0000256" key="1">
    <source>
        <dbReference type="SAM" id="Phobius"/>
    </source>
</evidence>
<feature type="transmembrane region" description="Helical" evidence="1">
    <location>
        <begin position="114"/>
        <end position="137"/>
    </location>
</feature>
<dbReference type="EMBL" id="FNAN01000017">
    <property type="protein sequence ID" value="SDG30084.1"/>
    <property type="molecule type" value="Genomic_DNA"/>
</dbReference>
<dbReference type="OrthoDB" id="9839644at2"/>
<dbReference type="RefSeq" id="WP_090155883.1">
    <property type="nucleotide sequence ID" value="NZ_FNAN01000017.1"/>
</dbReference>
<organism evidence="2 3">
    <name type="scientific">Dyadobacter soli</name>
    <dbReference type="NCBI Taxonomy" id="659014"/>
    <lineage>
        <taxon>Bacteria</taxon>
        <taxon>Pseudomonadati</taxon>
        <taxon>Bacteroidota</taxon>
        <taxon>Cytophagia</taxon>
        <taxon>Cytophagales</taxon>
        <taxon>Spirosomataceae</taxon>
        <taxon>Dyadobacter</taxon>
    </lineage>
</organism>
<keyword evidence="1" id="KW-0812">Transmembrane</keyword>
<keyword evidence="3" id="KW-1185">Reference proteome</keyword>
<name>A0A1G7T4Z4_9BACT</name>
<evidence type="ECO:0000313" key="2">
    <source>
        <dbReference type="EMBL" id="SDG30084.1"/>
    </source>
</evidence>
<accession>A0A1G7T4Z4</accession>
<gene>
    <name evidence="2" type="ORF">SAMN04487996_11786</name>
</gene>
<feature type="transmembrane region" description="Helical" evidence="1">
    <location>
        <begin position="6"/>
        <end position="29"/>
    </location>
</feature>
<feature type="transmembrane region" description="Helical" evidence="1">
    <location>
        <begin position="75"/>
        <end position="93"/>
    </location>
</feature>